<dbReference type="EMBL" id="QPGA01000001">
    <property type="protein sequence ID" value="RDE52499.1"/>
    <property type="molecule type" value="Genomic_DNA"/>
</dbReference>
<dbReference type="AlphaFoldDB" id="A0A369XVR3"/>
<name>A0A369XVR3_9PROT</name>
<comment type="caution">
    <text evidence="1">The sequence shown here is derived from an EMBL/GenBank/DDBJ whole genome shotgun (WGS) entry which is preliminary data.</text>
</comment>
<sequence length="90" mass="9639">MTPTQTSNLDTLGNQLATAALTTLIRLCPEIRTASHERREAALVAMRARSREVVDELLDDTQACPGMAETIFASAALTLAQAGITVLRDV</sequence>
<reference evidence="1 2" key="1">
    <citation type="submission" date="2018-05" db="EMBL/GenBank/DDBJ databases">
        <title>Integrated omic analyses show evidence that a Ca. Accumulibacter phosphatis strain performs denitrification under micro-aerobic conditions.</title>
        <authorList>
            <person name="Camejo P.Y."/>
            <person name="Katherine M.D."/>
            <person name="Daniel N.R."/>
        </authorList>
    </citation>
    <scope>NUCLEOTIDE SEQUENCE [LARGE SCALE GENOMIC DNA]</scope>
    <source>
        <strain evidence="1">UW-LDO-IC</strain>
    </source>
</reference>
<evidence type="ECO:0000313" key="1">
    <source>
        <dbReference type="EMBL" id="RDE52499.1"/>
    </source>
</evidence>
<accession>A0A369XVR3</accession>
<proteinExistence type="predicted"/>
<gene>
    <name evidence="1" type="ORF">DVS81_01755</name>
</gene>
<organism evidence="1 2">
    <name type="scientific">Candidatus Accumulibacter meliphilus</name>
    <dbReference type="NCBI Taxonomy" id="2211374"/>
    <lineage>
        <taxon>Bacteria</taxon>
        <taxon>Pseudomonadati</taxon>
        <taxon>Pseudomonadota</taxon>
        <taxon>Betaproteobacteria</taxon>
        <taxon>Candidatus Accumulibacter</taxon>
    </lineage>
</organism>
<dbReference type="Proteomes" id="UP000253831">
    <property type="component" value="Unassembled WGS sequence"/>
</dbReference>
<protein>
    <submittedName>
        <fullName evidence="1">Uncharacterized protein</fullName>
    </submittedName>
</protein>
<evidence type="ECO:0000313" key="2">
    <source>
        <dbReference type="Proteomes" id="UP000253831"/>
    </source>
</evidence>